<proteinExistence type="inferred from homology"/>
<feature type="transmembrane region" description="Helical" evidence="7">
    <location>
        <begin position="110"/>
        <end position="132"/>
    </location>
</feature>
<comment type="subcellular location">
    <subcellularLocation>
        <location evidence="1 7">Cell membrane</location>
        <topology evidence="1 7">Multi-pass membrane protein</topology>
    </subcellularLocation>
</comment>
<feature type="transmembrane region" description="Helical" evidence="7">
    <location>
        <begin position="282"/>
        <end position="302"/>
    </location>
</feature>
<feature type="transmembrane region" description="Helical" evidence="7">
    <location>
        <begin position="228"/>
        <end position="253"/>
    </location>
</feature>
<dbReference type="Proteomes" id="UP001056336">
    <property type="component" value="Chromosome"/>
</dbReference>
<evidence type="ECO:0000256" key="8">
    <source>
        <dbReference type="SAM" id="MobiDB-lite"/>
    </source>
</evidence>
<reference evidence="10" key="2">
    <citation type="submission" date="2022-05" db="EMBL/GenBank/DDBJ databases">
        <authorList>
            <person name="Kim J.-S."/>
            <person name="Lee K."/>
            <person name="Suh M."/>
            <person name="Eom M."/>
            <person name="Kim J.-S."/>
            <person name="Kim D.-S."/>
            <person name="Ko S.-H."/>
            <person name="Shin Y."/>
            <person name="Lee J.-S."/>
        </authorList>
    </citation>
    <scope>NUCLEOTIDE SEQUENCE</scope>
    <source>
        <strain evidence="10">N237</strain>
    </source>
</reference>
<feature type="transmembrane region" description="Helical" evidence="7">
    <location>
        <begin position="144"/>
        <end position="165"/>
    </location>
</feature>
<evidence type="ECO:0000256" key="7">
    <source>
        <dbReference type="RuleBase" id="RU363032"/>
    </source>
</evidence>
<evidence type="ECO:0000256" key="1">
    <source>
        <dbReference type="ARBA" id="ARBA00004651"/>
    </source>
</evidence>
<dbReference type="Gene3D" id="1.10.3720.10">
    <property type="entry name" value="MetI-like"/>
    <property type="match status" value="1"/>
</dbReference>
<protein>
    <submittedName>
        <fullName evidence="10">Sugar ABC transporter permease</fullName>
    </submittedName>
</protein>
<dbReference type="RefSeq" id="WP_249773824.1">
    <property type="nucleotide sequence ID" value="NZ_CP097332.1"/>
</dbReference>
<feature type="region of interest" description="Disordered" evidence="8">
    <location>
        <begin position="1"/>
        <end position="31"/>
    </location>
</feature>
<evidence type="ECO:0000313" key="10">
    <source>
        <dbReference type="EMBL" id="UQX89929.1"/>
    </source>
</evidence>
<keyword evidence="4 7" id="KW-0812">Transmembrane</keyword>
<keyword evidence="11" id="KW-1185">Reference proteome</keyword>
<feature type="transmembrane region" description="Helical" evidence="7">
    <location>
        <begin position="40"/>
        <end position="66"/>
    </location>
</feature>
<evidence type="ECO:0000256" key="4">
    <source>
        <dbReference type="ARBA" id="ARBA00022692"/>
    </source>
</evidence>
<keyword evidence="2 7" id="KW-0813">Transport</keyword>
<dbReference type="InterPro" id="IPR000515">
    <property type="entry name" value="MetI-like"/>
</dbReference>
<keyword evidence="6 7" id="KW-0472">Membrane</keyword>
<dbReference type="InterPro" id="IPR051393">
    <property type="entry name" value="ABC_transporter_permease"/>
</dbReference>
<evidence type="ECO:0000313" key="11">
    <source>
        <dbReference type="Proteomes" id="UP001056336"/>
    </source>
</evidence>
<dbReference type="EMBL" id="CP097332">
    <property type="protein sequence ID" value="UQX89929.1"/>
    <property type="molecule type" value="Genomic_DNA"/>
</dbReference>
<evidence type="ECO:0000256" key="2">
    <source>
        <dbReference type="ARBA" id="ARBA00022448"/>
    </source>
</evidence>
<organism evidence="10 11">
    <name type="scientific">Jatrophihabitans telluris</name>
    <dbReference type="NCBI Taxonomy" id="2038343"/>
    <lineage>
        <taxon>Bacteria</taxon>
        <taxon>Bacillati</taxon>
        <taxon>Actinomycetota</taxon>
        <taxon>Actinomycetes</taxon>
        <taxon>Jatrophihabitantales</taxon>
        <taxon>Jatrophihabitantaceae</taxon>
        <taxon>Jatrophihabitans</taxon>
    </lineage>
</organism>
<accession>A0ABY4R273</accession>
<feature type="compositionally biased region" description="Polar residues" evidence="8">
    <location>
        <begin position="1"/>
        <end position="20"/>
    </location>
</feature>
<feature type="transmembrane region" description="Helical" evidence="7">
    <location>
        <begin position="336"/>
        <end position="357"/>
    </location>
</feature>
<dbReference type="CDD" id="cd06261">
    <property type="entry name" value="TM_PBP2"/>
    <property type="match status" value="1"/>
</dbReference>
<sequence>MSATEQALGQADSLSTASSGRQRRRTSGPGIRGREAPAGWLFTAPVIVLIVLFLVVPILMALWVSFSNWTGIGSPFGSSVKFVGLKNYRFLLSEDGLSRQSMMESLRNNFYYVLFVVPIQTALSLLLAVIVNRRRLASRGFFRTAFYFPSVTSSVAIVIVFLFLFGGSGVVNALLAKFGATGPDWLNQTDGLFHIGLAKLGVHNPPGFLIHHALLGQSWWEWLAGPSAAMTVLIVLAVWTTSGTFMLMFLAALQNVSADVEEAAIVDGATGWQRFWKVTLPMLRPTLFLVLTLGLISTWQTFDAQYIIANNNPSIVTPAYLSYQVSFVNRQWGQGAAISFILFFIIIAFAAFQRWVLRDRDEIRDRRRAREQERQTRKRHQGKAAA</sequence>
<keyword evidence="3" id="KW-1003">Cell membrane</keyword>
<feature type="domain" description="ABC transmembrane type-1" evidence="9">
    <location>
        <begin position="106"/>
        <end position="353"/>
    </location>
</feature>
<dbReference type="Pfam" id="PF00528">
    <property type="entry name" value="BPD_transp_1"/>
    <property type="match status" value="1"/>
</dbReference>
<evidence type="ECO:0000256" key="5">
    <source>
        <dbReference type="ARBA" id="ARBA00022989"/>
    </source>
</evidence>
<keyword evidence="5 7" id="KW-1133">Transmembrane helix</keyword>
<name>A0ABY4R273_9ACTN</name>
<dbReference type="PANTHER" id="PTHR30193:SF37">
    <property type="entry name" value="INNER MEMBRANE ABC TRANSPORTER PERMEASE PROTEIN YCJO"/>
    <property type="match status" value="1"/>
</dbReference>
<dbReference type="PANTHER" id="PTHR30193">
    <property type="entry name" value="ABC TRANSPORTER PERMEASE PROTEIN"/>
    <property type="match status" value="1"/>
</dbReference>
<evidence type="ECO:0000256" key="3">
    <source>
        <dbReference type="ARBA" id="ARBA00022475"/>
    </source>
</evidence>
<reference evidence="10" key="1">
    <citation type="journal article" date="2018" name="Int. J. Syst. Evol. Microbiol.">
        <title>Jatrophihabitans telluris sp. nov., isolated from sediment soil of lava forest wetlands and the emended description of the genus Jatrophihabitans.</title>
        <authorList>
            <person name="Lee K.C."/>
            <person name="Suh M.K."/>
            <person name="Eom M.K."/>
            <person name="Kim K.K."/>
            <person name="Kim J.S."/>
            <person name="Kim D.S."/>
            <person name="Ko S.H."/>
            <person name="Shin Y.K."/>
            <person name="Lee J.S."/>
        </authorList>
    </citation>
    <scope>NUCLEOTIDE SEQUENCE</scope>
    <source>
        <strain evidence="10">N237</strain>
    </source>
</reference>
<dbReference type="SUPFAM" id="SSF161098">
    <property type="entry name" value="MetI-like"/>
    <property type="match status" value="1"/>
</dbReference>
<comment type="similarity">
    <text evidence="7">Belongs to the binding-protein-dependent transport system permease family.</text>
</comment>
<dbReference type="PROSITE" id="PS50928">
    <property type="entry name" value="ABC_TM1"/>
    <property type="match status" value="1"/>
</dbReference>
<dbReference type="InterPro" id="IPR035906">
    <property type="entry name" value="MetI-like_sf"/>
</dbReference>
<gene>
    <name evidence="10" type="ORF">M6D93_07960</name>
</gene>
<evidence type="ECO:0000256" key="6">
    <source>
        <dbReference type="ARBA" id="ARBA00023136"/>
    </source>
</evidence>
<evidence type="ECO:0000259" key="9">
    <source>
        <dbReference type="PROSITE" id="PS50928"/>
    </source>
</evidence>